<dbReference type="EMBL" id="JACEIK010000574">
    <property type="protein sequence ID" value="MCD7459297.1"/>
    <property type="molecule type" value="Genomic_DNA"/>
</dbReference>
<organism evidence="1 2">
    <name type="scientific">Datura stramonium</name>
    <name type="common">Jimsonweed</name>
    <name type="synonym">Common thornapple</name>
    <dbReference type="NCBI Taxonomy" id="4076"/>
    <lineage>
        <taxon>Eukaryota</taxon>
        <taxon>Viridiplantae</taxon>
        <taxon>Streptophyta</taxon>
        <taxon>Embryophyta</taxon>
        <taxon>Tracheophyta</taxon>
        <taxon>Spermatophyta</taxon>
        <taxon>Magnoliopsida</taxon>
        <taxon>eudicotyledons</taxon>
        <taxon>Gunneridae</taxon>
        <taxon>Pentapetalae</taxon>
        <taxon>asterids</taxon>
        <taxon>lamiids</taxon>
        <taxon>Solanales</taxon>
        <taxon>Solanaceae</taxon>
        <taxon>Solanoideae</taxon>
        <taxon>Datureae</taxon>
        <taxon>Datura</taxon>
    </lineage>
</organism>
<keyword evidence="2" id="KW-1185">Reference proteome</keyword>
<evidence type="ECO:0000313" key="1">
    <source>
        <dbReference type="EMBL" id="MCD7459297.1"/>
    </source>
</evidence>
<proteinExistence type="predicted"/>
<gene>
    <name evidence="1" type="ORF">HAX54_040556</name>
</gene>
<dbReference type="Proteomes" id="UP000823775">
    <property type="component" value="Unassembled WGS sequence"/>
</dbReference>
<protein>
    <submittedName>
        <fullName evidence="1">Uncharacterized protein</fullName>
    </submittedName>
</protein>
<evidence type="ECO:0000313" key="2">
    <source>
        <dbReference type="Proteomes" id="UP000823775"/>
    </source>
</evidence>
<accession>A0ABS8SK71</accession>
<sequence>MEVASTFLVESDKEGDVKMHEVVCDIVMPIASKDKGFMLFVPEKLPRFCKGDESFELPRLNKPDFHSSNVNPVEFLDLEFHLNPED</sequence>
<reference evidence="1 2" key="1">
    <citation type="journal article" date="2021" name="BMC Genomics">
        <title>Datura genome reveals duplications of psychoactive alkaloid biosynthetic genes and high mutation rate following tissue culture.</title>
        <authorList>
            <person name="Rajewski A."/>
            <person name="Carter-House D."/>
            <person name="Stajich J."/>
            <person name="Litt A."/>
        </authorList>
    </citation>
    <scope>NUCLEOTIDE SEQUENCE [LARGE SCALE GENOMIC DNA]</scope>
    <source>
        <strain evidence="1">AR-01</strain>
    </source>
</reference>
<name>A0ABS8SK71_DATST</name>
<comment type="caution">
    <text evidence="1">The sequence shown here is derived from an EMBL/GenBank/DDBJ whole genome shotgun (WGS) entry which is preliminary data.</text>
</comment>